<organism evidence="2 3">
    <name type="scientific">Dyella tabacisoli</name>
    <dbReference type="NCBI Taxonomy" id="2282381"/>
    <lineage>
        <taxon>Bacteria</taxon>
        <taxon>Pseudomonadati</taxon>
        <taxon>Pseudomonadota</taxon>
        <taxon>Gammaproteobacteria</taxon>
        <taxon>Lysobacterales</taxon>
        <taxon>Rhodanobacteraceae</taxon>
        <taxon>Dyella</taxon>
    </lineage>
</organism>
<dbReference type="EMBL" id="QQAH01000020">
    <property type="protein sequence ID" value="RDD80209.1"/>
    <property type="molecule type" value="Genomic_DNA"/>
</dbReference>
<accession>A0A369UPE8</accession>
<comment type="caution">
    <text evidence="2">The sequence shown here is derived from an EMBL/GenBank/DDBJ whole genome shotgun (WGS) entry which is preliminary data.</text>
</comment>
<dbReference type="Proteomes" id="UP000253782">
    <property type="component" value="Unassembled WGS sequence"/>
</dbReference>
<proteinExistence type="predicted"/>
<evidence type="ECO:0000313" key="3">
    <source>
        <dbReference type="Proteomes" id="UP000253782"/>
    </source>
</evidence>
<gene>
    <name evidence="2" type="ORF">DVJ77_18895</name>
</gene>
<evidence type="ECO:0000256" key="1">
    <source>
        <dbReference type="SAM" id="SignalP"/>
    </source>
</evidence>
<reference evidence="2 3" key="1">
    <citation type="submission" date="2018-07" db="EMBL/GenBank/DDBJ databases">
        <title>Dyella tabacisoli L4-6T, whole genome shotgun sequence.</title>
        <authorList>
            <person name="Zhou X.-K."/>
            <person name="Li W.-J."/>
            <person name="Duan Y.-Q."/>
        </authorList>
    </citation>
    <scope>NUCLEOTIDE SEQUENCE [LARGE SCALE GENOMIC DNA]</scope>
    <source>
        <strain evidence="2 3">L4-6</strain>
    </source>
</reference>
<sequence length="235" mass="24062">MQHYRSWAVALIYALLMFIGMPNTSKAADLFNNTNRAQVNNCQQPVVNCSPRFLLSAPATIDEIQTYHRAGAAPAGKSIGLRDASGSMVAGPFPVTTQPASPGFENWIASVGGQQLPAGTYTVIDSQADMWSQNARSCDGPGVVGAACNKGFAIVRGGNPPVPPPGADASITDCSATCTVPPATTSPPAFACSAHGPKSTCKRAAASADNPGGGVMCTDGKNVTTCNCQTGCTTH</sequence>
<evidence type="ECO:0000313" key="2">
    <source>
        <dbReference type="EMBL" id="RDD80209.1"/>
    </source>
</evidence>
<keyword evidence="3" id="KW-1185">Reference proteome</keyword>
<feature type="chain" id="PRO_5017000894" evidence="1">
    <location>
        <begin position="28"/>
        <end position="235"/>
    </location>
</feature>
<name>A0A369UPE8_9GAMM</name>
<protein>
    <submittedName>
        <fullName evidence="2">Uncharacterized protein</fullName>
    </submittedName>
</protein>
<dbReference type="AlphaFoldDB" id="A0A369UPE8"/>
<keyword evidence="1" id="KW-0732">Signal</keyword>
<feature type="signal peptide" evidence="1">
    <location>
        <begin position="1"/>
        <end position="27"/>
    </location>
</feature>
<dbReference type="OrthoDB" id="1915411at2"/>